<dbReference type="InterPro" id="IPR038765">
    <property type="entry name" value="Papain-like_cys_pep_sf"/>
</dbReference>
<dbReference type="SUPFAM" id="SSF54001">
    <property type="entry name" value="Cysteine proteinases"/>
    <property type="match status" value="1"/>
</dbReference>
<sequence>MNRTRLPILLTALAIIIVASLFIFLPKSYGYQPQSGDIIFHTSRSSQSQAIQLATHSPYSHMGIILFRNNKPYVYEASKRVQYTPLNQWIERGTNGKYVVKRLKQPLTTAQQQQIQKTAQLYANAPYDLSFSWSDERQYCSELVWKIYFNALGIKIGNLQKLREFDLTSSPVKKKLAERYGSSIPLDETVISPDAIFDSPLLTLVGKK</sequence>
<dbReference type="EMBL" id="CP034752">
    <property type="protein sequence ID" value="QBH96886.1"/>
    <property type="molecule type" value="Genomic_DNA"/>
</dbReference>
<dbReference type="OrthoDB" id="195541at2"/>
<name>A0A411WL38_9GAMM</name>
<accession>A0A411WL38</accession>
<organism evidence="1 2">
    <name type="scientific">Limnobaculum zhutongyuii</name>
    <dbReference type="NCBI Taxonomy" id="2498113"/>
    <lineage>
        <taxon>Bacteria</taxon>
        <taxon>Pseudomonadati</taxon>
        <taxon>Pseudomonadota</taxon>
        <taxon>Gammaproteobacteria</taxon>
        <taxon>Enterobacterales</taxon>
        <taxon>Budviciaceae</taxon>
        <taxon>Limnobaculum</taxon>
    </lineage>
</organism>
<evidence type="ECO:0000313" key="1">
    <source>
        <dbReference type="EMBL" id="QBH96886.1"/>
    </source>
</evidence>
<dbReference type="InterPro" id="IPR024453">
    <property type="entry name" value="Peptidase_C92"/>
</dbReference>
<evidence type="ECO:0000313" key="2">
    <source>
        <dbReference type="Proteomes" id="UP000293154"/>
    </source>
</evidence>
<protein>
    <submittedName>
        <fullName evidence="1">YiiX family permuted papain-like enzyme</fullName>
    </submittedName>
</protein>
<dbReference type="Gene3D" id="3.90.1720.10">
    <property type="entry name" value="endopeptidase domain like (from Nostoc punctiforme)"/>
    <property type="match status" value="1"/>
</dbReference>
<dbReference type="Proteomes" id="UP000293154">
    <property type="component" value="Chromosome"/>
</dbReference>
<dbReference type="RefSeq" id="WP_130591829.1">
    <property type="nucleotide sequence ID" value="NZ_CP034752.1"/>
</dbReference>
<reference evidence="1 2" key="1">
    <citation type="submission" date="2019-03" db="EMBL/GenBank/DDBJ databases">
        <title>Pragia sp. nov. isolated from the gut tract of Carduelis flavirostris.</title>
        <authorList>
            <person name="Ge Y."/>
        </authorList>
    </citation>
    <scope>NUCLEOTIDE SEQUENCE [LARGE SCALE GENOMIC DNA]</scope>
    <source>
        <strain evidence="1 2">CF-458</strain>
    </source>
</reference>
<keyword evidence="2" id="KW-1185">Reference proteome</keyword>
<proteinExistence type="predicted"/>
<dbReference type="KEGG" id="prag:EKN56_11040"/>
<dbReference type="Pfam" id="PF05708">
    <property type="entry name" value="Peptidase_C92"/>
    <property type="match status" value="1"/>
</dbReference>
<dbReference type="AlphaFoldDB" id="A0A411WL38"/>
<dbReference type="NCBIfam" id="NF007458">
    <property type="entry name" value="PRK10030.1"/>
    <property type="match status" value="1"/>
</dbReference>
<gene>
    <name evidence="1" type="ORF">EKN56_11040</name>
</gene>